<dbReference type="PANTHER" id="PTHR21600">
    <property type="entry name" value="MITOCHONDRIAL RNA PSEUDOURIDINE SYNTHASE"/>
    <property type="match status" value="1"/>
</dbReference>
<dbReference type="Pfam" id="PF00849">
    <property type="entry name" value="PseudoU_synth_2"/>
    <property type="match status" value="1"/>
</dbReference>
<dbReference type="EMBL" id="JAYMYQ010000010">
    <property type="protein sequence ID" value="KAK7308196.1"/>
    <property type="molecule type" value="Genomic_DNA"/>
</dbReference>
<name>A0AAN9PRU9_CANGL</name>
<evidence type="ECO:0000256" key="1">
    <source>
        <dbReference type="ARBA" id="ARBA00004173"/>
    </source>
</evidence>
<dbReference type="InterPro" id="IPR050188">
    <property type="entry name" value="RluA_PseudoU_synthase"/>
</dbReference>
<keyword evidence="3" id="KW-0496">Mitochondrion</keyword>
<dbReference type="CDD" id="cd02869">
    <property type="entry name" value="PseudoU_synth_RluA_like"/>
    <property type="match status" value="1"/>
</dbReference>
<dbReference type="GO" id="GO:0000455">
    <property type="term" value="P:enzyme-directed rRNA pseudouridine synthesis"/>
    <property type="evidence" value="ECO:0007669"/>
    <property type="project" value="TreeGrafter"/>
</dbReference>
<keyword evidence="4" id="KW-0413">Isomerase</keyword>
<evidence type="ECO:0000313" key="8">
    <source>
        <dbReference type="Proteomes" id="UP001367508"/>
    </source>
</evidence>
<gene>
    <name evidence="7" type="ORF">VNO77_41796</name>
</gene>
<dbReference type="InterPro" id="IPR020103">
    <property type="entry name" value="PsdUridine_synth_cat_dom_sf"/>
</dbReference>
<dbReference type="GO" id="GO:0005739">
    <property type="term" value="C:mitochondrion"/>
    <property type="evidence" value="ECO:0007669"/>
    <property type="project" value="UniProtKB-SubCell"/>
</dbReference>
<evidence type="ECO:0000256" key="4">
    <source>
        <dbReference type="ARBA" id="ARBA00023235"/>
    </source>
</evidence>
<dbReference type="InterPro" id="IPR006145">
    <property type="entry name" value="PsdUridine_synth_RsuA/RluA"/>
</dbReference>
<dbReference type="GO" id="GO:0003723">
    <property type="term" value="F:RNA binding"/>
    <property type="evidence" value="ECO:0007669"/>
    <property type="project" value="InterPro"/>
</dbReference>
<comment type="caution">
    <text evidence="7">The sequence shown here is derived from an EMBL/GenBank/DDBJ whole genome shotgun (WGS) entry which is preliminary data.</text>
</comment>
<keyword evidence="5" id="KW-0732">Signal</keyword>
<evidence type="ECO:0000259" key="6">
    <source>
        <dbReference type="Pfam" id="PF00849"/>
    </source>
</evidence>
<evidence type="ECO:0000256" key="2">
    <source>
        <dbReference type="ARBA" id="ARBA00010876"/>
    </source>
</evidence>
<dbReference type="GO" id="GO:0009982">
    <property type="term" value="F:pseudouridine synthase activity"/>
    <property type="evidence" value="ECO:0007669"/>
    <property type="project" value="InterPro"/>
</dbReference>
<dbReference type="Proteomes" id="UP001367508">
    <property type="component" value="Unassembled WGS sequence"/>
</dbReference>
<feature type="signal peptide" evidence="5">
    <location>
        <begin position="1"/>
        <end position="37"/>
    </location>
</feature>
<accession>A0AAN9PRU9</accession>
<comment type="subcellular location">
    <subcellularLocation>
        <location evidence="1">Mitochondrion</location>
    </subcellularLocation>
</comment>
<protein>
    <recommendedName>
        <fullName evidence="6">Pseudouridine synthase RsuA/RluA-like domain-containing protein</fullName>
    </recommendedName>
</protein>
<feature type="domain" description="Pseudouridine synthase RsuA/RluA-like" evidence="6">
    <location>
        <begin position="253"/>
        <end position="422"/>
    </location>
</feature>
<proteinExistence type="inferred from homology"/>
<dbReference type="Gene3D" id="3.30.2350.10">
    <property type="entry name" value="Pseudouridine synthase"/>
    <property type="match status" value="1"/>
</dbReference>
<dbReference type="AlphaFoldDB" id="A0AAN9PRU9"/>
<sequence>MQHSFRSSNSMDRKMKCFCFSALVLLLLCNDLELVSARPLEVINPNSIAKTTFMWSMKHSGPSPGGKGHKSTEDTPILFQLKDSGTKFGDIISPHENECKSIHWLRSDVHGLAAESMLGELRNRPLWLARQVDKWLTLPPVTATGTVKVKGKEGNELSRTPTTALKWVVRCCPDLPKALVHKLFRLRQVRIVSPDTHHHTFKRVGAKDALNSGDRILLPQSVKQTPGKKHECNVTPREINFIRSLVIHKDSATLVLNKPPGMPVQGGINIKRSLDGIAAACLNYEYPEPPRLVHRLDRDCSGILVMGRTQASATVLHSIFREKTSRASDDIGKEKRILQRRYWALVLGCPRRPKGVITASLGKVVVDNGRSDRITIIDNSSSMSSQHAITEYRVIASSSHGYTWLELSPLTGRKHQLRVHCAEVLGTPIVGDYKYGWQTHRKWGHFDLSNLEDSHEKLLKEETLPFGLNLNKGSINEKQPRLHLHCKQIVFPNVSQALQNVQSASNYNLSLVEGLELVADLPLYMQRSWDVTN</sequence>
<comment type="similarity">
    <text evidence="2">Belongs to the pseudouridine synthase RluA family.</text>
</comment>
<dbReference type="PANTHER" id="PTHR21600:SF81">
    <property type="entry name" value="21S RRNA PSEUDOURIDINE(2819) SYNTHASE"/>
    <property type="match status" value="1"/>
</dbReference>
<organism evidence="7 8">
    <name type="scientific">Canavalia gladiata</name>
    <name type="common">Sword bean</name>
    <name type="synonym">Dolichos gladiatus</name>
    <dbReference type="NCBI Taxonomy" id="3824"/>
    <lineage>
        <taxon>Eukaryota</taxon>
        <taxon>Viridiplantae</taxon>
        <taxon>Streptophyta</taxon>
        <taxon>Embryophyta</taxon>
        <taxon>Tracheophyta</taxon>
        <taxon>Spermatophyta</taxon>
        <taxon>Magnoliopsida</taxon>
        <taxon>eudicotyledons</taxon>
        <taxon>Gunneridae</taxon>
        <taxon>Pentapetalae</taxon>
        <taxon>rosids</taxon>
        <taxon>fabids</taxon>
        <taxon>Fabales</taxon>
        <taxon>Fabaceae</taxon>
        <taxon>Papilionoideae</taxon>
        <taxon>50 kb inversion clade</taxon>
        <taxon>NPAAA clade</taxon>
        <taxon>indigoferoid/millettioid clade</taxon>
        <taxon>Phaseoleae</taxon>
        <taxon>Canavalia</taxon>
    </lineage>
</organism>
<feature type="chain" id="PRO_5043044456" description="Pseudouridine synthase RsuA/RluA-like domain-containing protein" evidence="5">
    <location>
        <begin position="38"/>
        <end position="533"/>
    </location>
</feature>
<evidence type="ECO:0000313" key="7">
    <source>
        <dbReference type="EMBL" id="KAK7308196.1"/>
    </source>
</evidence>
<dbReference type="SUPFAM" id="SSF55120">
    <property type="entry name" value="Pseudouridine synthase"/>
    <property type="match status" value="1"/>
</dbReference>
<evidence type="ECO:0000256" key="3">
    <source>
        <dbReference type="ARBA" id="ARBA00023128"/>
    </source>
</evidence>
<reference evidence="7 8" key="1">
    <citation type="submission" date="2024-01" db="EMBL/GenBank/DDBJ databases">
        <title>The genomes of 5 underutilized Papilionoideae crops provide insights into root nodulation and disease resistanc.</title>
        <authorList>
            <person name="Jiang F."/>
        </authorList>
    </citation>
    <scope>NUCLEOTIDE SEQUENCE [LARGE SCALE GENOMIC DNA]</scope>
    <source>
        <strain evidence="7">LVBAO_FW01</strain>
        <tissue evidence="7">Leaves</tissue>
    </source>
</reference>
<evidence type="ECO:0000256" key="5">
    <source>
        <dbReference type="SAM" id="SignalP"/>
    </source>
</evidence>
<keyword evidence="8" id="KW-1185">Reference proteome</keyword>